<keyword evidence="3" id="KW-1185">Reference proteome</keyword>
<accession>A0A348AGK1</accession>
<dbReference type="AlphaFoldDB" id="A0A348AGK1"/>
<name>A0A348AGK1_9FIRM</name>
<proteinExistence type="predicted"/>
<dbReference type="EMBL" id="AP018449">
    <property type="protein sequence ID" value="BBB90199.1"/>
    <property type="molecule type" value="Genomic_DNA"/>
</dbReference>
<dbReference type="Proteomes" id="UP000276437">
    <property type="component" value="Chromosome"/>
</dbReference>
<organism evidence="2 3">
    <name type="scientific">Methylomusa anaerophila</name>
    <dbReference type="NCBI Taxonomy" id="1930071"/>
    <lineage>
        <taxon>Bacteria</taxon>
        <taxon>Bacillati</taxon>
        <taxon>Bacillota</taxon>
        <taxon>Negativicutes</taxon>
        <taxon>Selenomonadales</taxon>
        <taxon>Sporomusaceae</taxon>
        <taxon>Methylomusa</taxon>
    </lineage>
</organism>
<dbReference type="InterPro" id="IPR010985">
    <property type="entry name" value="Ribbon_hlx_hlx"/>
</dbReference>
<dbReference type="Gene3D" id="1.10.1220.10">
    <property type="entry name" value="Met repressor-like"/>
    <property type="match status" value="1"/>
</dbReference>
<gene>
    <name evidence="2" type="ORF">MAMMFC1_00847</name>
</gene>
<dbReference type="InterPro" id="IPR038733">
    <property type="entry name" value="Predicted_DNA_bind_prot_RHH"/>
</dbReference>
<feature type="domain" description="Predicted DNA-binding protein ribbon-helix-helix" evidence="1">
    <location>
        <begin position="11"/>
        <end position="48"/>
    </location>
</feature>
<dbReference type="GO" id="GO:0006355">
    <property type="term" value="P:regulation of DNA-templated transcription"/>
    <property type="evidence" value="ECO:0007669"/>
    <property type="project" value="InterPro"/>
</dbReference>
<dbReference type="RefSeq" id="WP_126306745.1">
    <property type="nucleotide sequence ID" value="NZ_AP018449.1"/>
</dbReference>
<dbReference type="InterPro" id="IPR013321">
    <property type="entry name" value="Arc_rbn_hlx_hlx"/>
</dbReference>
<evidence type="ECO:0000313" key="3">
    <source>
        <dbReference type="Proteomes" id="UP000276437"/>
    </source>
</evidence>
<dbReference type="KEGG" id="mana:MAMMFC1_00847"/>
<protein>
    <submittedName>
        <fullName evidence="2">Ribbon-helix-helix domain protein</fullName>
    </submittedName>
</protein>
<dbReference type="SUPFAM" id="SSF47598">
    <property type="entry name" value="Ribbon-helix-helix"/>
    <property type="match status" value="1"/>
</dbReference>
<dbReference type="Pfam" id="PF12651">
    <property type="entry name" value="RHH_3"/>
    <property type="match status" value="1"/>
</dbReference>
<evidence type="ECO:0000313" key="2">
    <source>
        <dbReference type="EMBL" id="BBB90199.1"/>
    </source>
</evidence>
<sequence>MPKKIKPMVNFNVRLAPELYEQLDTCCRQTKITKTDIVANALKHYLKEQVMAELYRDLEEAEKESVVPFSEARLIIKEKLHERLHGPV</sequence>
<reference evidence="2 3" key="1">
    <citation type="journal article" date="2018" name="Int. J. Syst. Evol. Microbiol.">
        <title>Methylomusa anaerophila gen. nov., sp. nov., an anaerobic methanol-utilizing bacterium isolated from a microbial fuel cell.</title>
        <authorList>
            <person name="Amano N."/>
            <person name="Yamamuro A."/>
            <person name="Miyahara M."/>
            <person name="Kouzuma A."/>
            <person name="Abe T."/>
            <person name="Watanabe K."/>
        </authorList>
    </citation>
    <scope>NUCLEOTIDE SEQUENCE [LARGE SCALE GENOMIC DNA]</scope>
    <source>
        <strain evidence="2 3">MMFC1</strain>
    </source>
</reference>
<evidence type="ECO:0000259" key="1">
    <source>
        <dbReference type="Pfam" id="PF12651"/>
    </source>
</evidence>